<dbReference type="Proteomes" id="UP000805704">
    <property type="component" value="Chromosome 20"/>
</dbReference>
<keyword evidence="2" id="KW-1185">Reference proteome</keyword>
<name>A0ACB7EX58_NIBAL</name>
<protein>
    <submittedName>
        <fullName evidence="1">Tryptase-2</fullName>
    </submittedName>
</protein>
<sequence>MAFYRLVTALVLILNTGGSLEAEVRSSIIGGHDAPKGKWPWMAHLNITSDGKNRWRCGGTILSDQWVLTAANCWNRQPGPNMKHSFLSVGSHNLKQESARYMQIDTVMTHPEYRAQGSGYVNDIALVKLRKKLIFSQIVAPVTLPSIDDTFGSSSECWITGWGNIGTNGNQDGGMDACKGDYGGPLVCRKGGDYVQVGVMSYGSCGLSGRPGVYTQVSKYLRFINDYIKKDSAEV</sequence>
<evidence type="ECO:0000313" key="2">
    <source>
        <dbReference type="Proteomes" id="UP000805704"/>
    </source>
</evidence>
<evidence type="ECO:0000313" key="1">
    <source>
        <dbReference type="EMBL" id="KAG8006722.1"/>
    </source>
</evidence>
<dbReference type="EMBL" id="CM024808">
    <property type="protein sequence ID" value="KAG8006722.1"/>
    <property type="molecule type" value="Genomic_DNA"/>
</dbReference>
<reference evidence="1" key="1">
    <citation type="submission" date="2020-04" db="EMBL/GenBank/DDBJ databases">
        <title>A chromosome-scale assembly and high-density genetic map of the yellow drum (Nibea albiflora) genome.</title>
        <authorList>
            <person name="Xu D."/>
            <person name="Zhang W."/>
            <person name="Chen R."/>
            <person name="Tan P."/>
            <person name="Wang L."/>
            <person name="Song H."/>
            <person name="Tian L."/>
            <person name="Zhu Q."/>
            <person name="Wang B."/>
        </authorList>
    </citation>
    <scope>NUCLEOTIDE SEQUENCE</scope>
    <source>
        <strain evidence="1">ZJHYS-2018</strain>
    </source>
</reference>
<organism evidence="1 2">
    <name type="scientific">Nibea albiflora</name>
    <name type="common">Yellow drum</name>
    <name type="synonym">Corvina albiflora</name>
    <dbReference type="NCBI Taxonomy" id="240163"/>
    <lineage>
        <taxon>Eukaryota</taxon>
        <taxon>Metazoa</taxon>
        <taxon>Chordata</taxon>
        <taxon>Craniata</taxon>
        <taxon>Vertebrata</taxon>
        <taxon>Euteleostomi</taxon>
        <taxon>Actinopterygii</taxon>
        <taxon>Neopterygii</taxon>
        <taxon>Teleostei</taxon>
        <taxon>Neoteleostei</taxon>
        <taxon>Acanthomorphata</taxon>
        <taxon>Eupercaria</taxon>
        <taxon>Sciaenidae</taxon>
        <taxon>Nibea</taxon>
    </lineage>
</organism>
<comment type="caution">
    <text evidence="1">The sequence shown here is derived from an EMBL/GenBank/DDBJ whole genome shotgun (WGS) entry which is preliminary data.</text>
</comment>
<gene>
    <name evidence="1" type="ORF">GBF38_022699</name>
</gene>
<proteinExistence type="predicted"/>
<accession>A0ACB7EX58</accession>